<gene>
    <name evidence="1" type="ORF">LSALG_LOCUS25992</name>
</gene>
<proteinExistence type="predicted"/>
<name>A0AA35Z607_LACSI</name>
<evidence type="ECO:0000313" key="1">
    <source>
        <dbReference type="EMBL" id="CAI9286580.1"/>
    </source>
</evidence>
<reference evidence="1" key="1">
    <citation type="submission" date="2023-04" db="EMBL/GenBank/DDBJ databases">
        <authorList>
            <person name="Vijverberg K."/>
            <person name="Xiong W."/>
            <person name="Schranz E."/>
        </authorList>
    </citation>
    <scope>NUCLEOTIDE SEQUENCE</scope>
</reference>
<protein>
    <submittedName>
        <fullName evidence="1">Uncharacterized protein</fullName>
    </submittedName>
</protein>
<dbReference type="Proteomes" id="UP001177003">
    <property type="component" value="Chromosome 5"/>
</dbReference>
<dbReference type="EMBL" id="OX465081">
    <property type="protein sequence ID" value="CAI9286580.1"/>
    <property type="molecule type" value="Genomic_DNA"/>
</dbReference>
<sequence>MAKEIEVVQRDLNQQVDIIHEVVTKFVNLYEALTPQLSELSTTESVSFAEINNQFKKLKSLISKYSSSPLITPEFLSNKFTQYEDIIHKQLAPLSRISSLLPTDAPPVVTRVQGGERKVGFGREQERGERREVFELICMKT</sequence>
<accession>A0AA35Z607</accession>
<dbReference type="AlphaFoldDB" id="A0AA35Z607"/>
<evidence type="ECO:0000313" key="2">
    <source>
        <dbReference type="Proteomes" id="UP001177003"/>
    </source>
</evidence>
<keyword evidence="2" id="KW-1185">Reference proteome</keyword>
<organism evidence="1 2">
    <name type="scientific">Lactuca saligna</name>
    <name type="common">Willowleaf lettuce</name>
    <dbReference type="NCBI Taxonomy" id="75948"/>
    <lineage>
        <taxon>Eukaryota</taxon>
        <taxon>Viridiplantae</taxon>
        <taxon>Streptophyta</taxon>
        <taxon>Embryophyta</taxon>
        <taxon>Tracheophyta</taxon>
        <taxon>Spermatophyta</taxon>
        <taxon>Magnoliopsida</taxon>
        <taxon>eudicotyledons</taxon>
        <taxon>Gunneridae</taxon>
        <taxon>Pentapetalae</taxon>
        <taxon>asterids</taxon>
        <taxon>campanulids</taxon>
        <taxon>Asterales</taxon>
        <taxon>Asteraceae</taxon>
        <taxon>Cichorioideae</taxon>
        <taxon>Cichorieae</taxon>
        <taxon>Lactucinae</taxon>
        <taxon>Lactuca</taxon>
    </lineage>
</organism>